<organism evidence="2 3">
    <name type="scientific">Leptospira fletcheri</name>
    <dbReference type="NCBI Taxonomy" id="2484981"/>
    <lineage>
        <taxon>Bacteria</taxon>
        <taxon>Pseudomonadati</taxon>
        <taxon>Spirochaetota</taxon>
        <taxon>Spirochaetia</taxon>
        <taxon>Leptospirales</taxon>
        <taxon>Leptospiraceae</taxon>
        <taxon>Leptospira</taxon>
    </lineage>
</organism>
<name>A0A4R9GJI1_9LEPT</name>
<dbReference type="AlphaFoldDB" id="A0A4R9GJI1"/>
<dbReference type="InterPro" id="IPR047662">
    <property type="entry name" value="SemiSWEET"/>
</dbReference>
<dbReference type="Pfam" id="PF03083">
    <property type="entry name" value="MtN3_slv"/>
    <property type="match status" value="1"/>
</dbReference>
<dbReference type="Proteomes" id="UP000298458">
    <property type="component" value="Unassembled WGS sequence"/>
</dbReference>
<dbReference type="OrthoDB" id="9814012at2"/>
<keyword evidence="1" id="KW-0472">Membrane</keyword>
<evidence type="ECO:0000313" key="2">
    <source>
        <dbReference type="EMBL" id="TGK13884.1"/>
    </source>
</evidence>
<dbReference type="GO" id="GO:0051119">
    <property type="term" value="F:sugar transmembrane transporter activity"/>
    <property type="evidence" value="ECO:0007669"/>
    <property type="project" value="InterPro"/>
</dbReference>
<dbReference type="RefSeq" id="WP_135766225.1">
    <property type="nucleotide sequence ID" value="NZ_RQET01000001.1"/>
</dbReference>
<evidence type="ECO:0000313" key="3">
    <source>
        <dbReference type="Proteomes" id="UP000298458"/>
    </source>
</evidence>
<keyword evidence="3" id="KW-1185">Reference proteome</keyword>
<protein>
    <recommendedName>
        <fullName evidence="4">Sugar efflux transporter for intercellular exchange</fullName>
    </recommendedName>
</protein>
<feature type="transmembrane region" description="Helical" evidence="1">
    <location>
        <begin position="62"/>
        <end position="79"/>
    </location>
</feature>
<evidence type="ECO:0000256" key="1">
    <source>
        <dbReference type="SAM" id="Phobius"/>
    </source>
</evidence>
<dbReference type="EMBL" id="RQET01000001">
    <property type="protein sequence ID" value="TGK13884.1"/>
    <property type="molecule type" value="Genomic_DNA"/>
</dbReference>
<gene>
    <name evidence="2" type="ORF">EHO60_00585</name>
</gene>
<dbReference type="NCBIfam" id="NF037968">
    <property type="entry name" value="SemiSWEET_2"/>
    <property type="match status" value="1"/>
</dbReference>
<accession>A0A4R9GJI1</accession>
<feature type="transmembrane region" description="Helical" evidence="1">
    <location>
        <begin position="6"/>
        <end position="28"/>
    </location>
</feature>
<comment type="caution">
    <text evidence="2">The sequence shown here is derived from an EMBL/GenBank/DDBJ whole genome shotgun (WGS) entry which is preliminary data.</text>
</comment>
<keyword evidence="1" id="KW-0812">Transmembrane</keyword>
<reference evidence="2" key="1">
    <citation type="journal article" date="2019" name="PLoS Negl. Trop. Dis.">
        <title>Revisiting the worldwide diversity of Leptospira species in the environment.</title>
        <authorList>
            <person name="Vincent A.T."/>
            <person name="Schiettekatte O."/>
            <person name="Bourhy P."/>
            <person name="Veyrier F.J."/>
            <person name="Picardeau M."/>
        </authorList>
    </citation>
    <scope>NUCLEOTIDE SEQUENCE [LARGE SCALE GENOMIC DNA]</scope>
    <source>
        <strain evidence="2">SSW15</strain>
    </source>
</reference>
<evidence type="ECO:0008006" key="4">
    <source>
        <dbReference type="Google" id="ProtNLM"/>
    </source>
</evidence>
<sequence>MEPTSWIGYTASLLTTISFLPQVIKVLIERKTRDISRNMYLVLTVGLGFWLAYGILKEDLPIILANSVTLVFTMVILYFKLMEKEPEEN</sequence>
<dbReference type="Gene3D" id="1.20.1280.290">
    <property type="match status" value="1"/>
</dbReference>
<dbReference type="GO" id="GO:0016020">
    <property type="term" value="C:membrane"/>
    <property type="evidence" value="ECO:0007669"/>
    <property type="project" value="InterPro"/>
</dbReference>
<keyword evidence="1" id="KW-1133">Transmembrane helix</keyword>
<dbReference type="InterPro" id="IPR004316">
    <property type="entry name" value="SWEET_rpt"/>
</dbReference>
<feature type="transmembrane region" description="Helical" evidence="1">
    <location>
        <begin position="40"/>
        <end position="56"/>
    </location>
</feature>
<proteinExistence type="predicted"/>